<dbReference type="EMBL" id="CP006704">
    <property type="protein sequence ID" value="AIJ49569.1"/>
    <property type="molecule type" value="Genomic_DNA"/>
</dbReference>
<dbReference type="PANTHER" id="PTHR42928">
    <property type="entry name" value="TRICARBOXYLATE-BINDING PROTEIN"/>
    <property type="match status" value="1"/>
</dbReference>
<dbReference type="Pfam" id="PF03401">
    <property type="entry name" value="TctC"/>
    <property type="match status" value="1"/>
</dbReference>
<dbReference type="PROSITE" id="PS51318">
    <property type="entry name" value="TAT"/>
    <property type="match status" value="1"/>
</dbReference>
<dbReference type="InterPro" id="IPR042100">
    <property type="entry name" value="Bug_dom1"/>
</dbReference>
<dbReference type="RefSeq" id="WP_043375784.1">
    <property type="nucleotide sequence ID" value="NZ_CP006704.1"/>
</dbReference>
<accession>A0A076PRX8</accession>
<organism evidence="2 3">
    <name type="scientific">Comamonas testosteroni TK102</name>
    <dbReference type="NCBI Taxonomy" id="1392005"/>
    <lineage>
        <taxon>Bacteria</taxon>
        <taxon>Pseudomonadati</taxon>
        <taxon>Pseudomonadota</taxon>
        <taxon>Betaproteobacteria</taxon>
        <taxon>Burkholderiales</taxon>
        <taxon>Comamonadaceae</taxon>
        <taxon>Comamonas</taxon>
    </lineage>
</organism>
<evidence type="ECO:0000256" key="1">
    <source>
        <dbReference type="ARBA" id="ARBA00006987"/>
    </source>
</evidence>
<sequence length="347" mass="35286">MHQLPGRPDSFFTGAKTPACALLSRRQVLGLGATALAAGLMLASGATAAAGFPERAVTVVVPYSPAGGVDIVTRLVTTPMAEFLGQSIVVENKPGGGTNIGMATVARSAPNGYTLLTASNTLTTNKALYSKLSFDPATDLVPVGRIGEAPLVVVVNAKSPYKSLAELIAAGKAKPGALSYGTAGVGSSGHMASALLETAGQFKGVHIPYKGGSTAVTDLLGGRLDFMAINPLEVAGHVNSGNLRALAVLNKNGSRLLPQVPTARSLGVDVQATVWWGLVAPKGTPEAVIQTLNAALNKALTTPAVTQTLADMGATPLGGTPVQFGSFIQAETRELGDVIRAADIRAD</sequence>
<dbReference type="Proteomes" id="UP000028782">
    <property type="component" value="Chromosome"/>
</dbReference>
<dbReference type="SUPFAM" id="SSF53850">
    <property type="entry name" value="Periplasmic binding protein-like II"/>
    <property type="match status" value="1"/>
</dbReference>
<dbReference type="HOGENOM" id="CLU_045683_1_2_4"/>
<protein>
    <submittedName>
        <fullName evidence="2">ABC transporter substrate-binding protein</fullName>
    </submittedName>
</protein>
<dbReference type="AlphaFoldDB" id="A0A076PRX8"/>
<dbReference type="InterPro" id="IPR005064">
    <property type="entry name" value="BUG"/>
</dbReference>
<dbReference type="CDD" id="cd13578">
    <property type="entry name" value="PBP2_Bug27"/>
    <property type="match status" value="1"/>
</dbReference>
<dbReference type="PIRSF" id="PIRSF017082">
    <property type="entry name" value="YflP"/>
    <property type="match status" value="1"/>
</dbReference>
<dbReference type="Gene3D" id="3.40.190.10">
    <property type="entry name" value="Periplasmic binding protein-like II"/>
    <property type="match status" value="1"/>
</dbReference>
<name>A0A076PRX8_COMTE</name>
<dbReference type="InterPro" id="IPR006311">
    <property type="entry name" value="TAT_signal"/>
</dbReference>
<dbReference type="PANTHER" id="PTHR42928:SF5">
    <property type="entry name" value="BLR1237 PROTEIN"/>
    <property type="match status" value="1"/>
</dbReference>
<evidence type="ECO:0000313" key="3">
    <source>
        <dbReference type="Proteomes" id="UP000028782"/>
    </source>
</evidence>
<gene>
    <name evidence="2" type="ORF">O987_27605</name>
</gene>
<evidence type="ECO:0000313" key="2">
    <source>
        <dbReference type="EMBL" id="AIJ49569.1"/>
    </source>
</evidence>
<dbReference type="KEGG" id="ctes:O987_27605"/>
<proteinExistence type="inferred from homology"/>
<reference evidence="2 3" key="1">
    <citation type="journal article" date="2014" name="Genome Announc.">
        <title>Complete Genome Sequence of Polychlorinated Biphenyl Degrader Comamonas testosteroni TK102 (NBRC 109938).</title>
        <authorList>
            <person name="Fukuda K."/>
            <person name="Hosoyama A."/>
            <person name="Tsuchikane K."/>
            <person name="Ohji S."/>
            <person name="Yamazoe A."/>
            <person name="Fujita N."/>
            <person name="Shintani M."/>
            <person name="Kimbara K."/>
        </authorList>
    </citation>
    <scope>NUCLEOTIDE SEQUENCE [LARGE SCALE GENOMIC DNA]</scope>
    <source>
        <strain evidence="2">TK102</strain>
    </source>
</reference>
<comment type="similarity">
    <text evidence="1">Belongs to the UPF0065 (bug) family.</text>
</comment>
<dbReference type="Gene3D" id="3.40.190.150">
    <property type="entry name" value="Bordetella uptake gene, domain 1"/>
    <property type="match status" value="1"/>
</dbReference>